<protein>
    <submittedName>
        <fullName evidence="8">Branched-chain amino acid ABC transporter permease</fullName>
    </submittedName>
</protein>
<evidence type="ECO:0000256" key="4">
    <source>
        <dbReference type="ARBA" id="ARBA00022989"/>
    </source>
</evidence>
<dbReference type="InterPro" id="IPR043428">
    <property type="entry name" value="LivM-like"/>
</dbReference>
<dbReference type="PANTHER" id="PTHR30482">
    <property type="entry name" value="HIGH-AFFINITY BRANCHED-CHAIN AMINO ACID TRANSPORT SYSTEM PERMEASE"/>
    <property type="match status" value="1"/>
</dbReference>
<evidence type="ECO:0000256" key="1">
    <source>
        <dbReference type="ARBA" id="ARBA00004651"/>
    </source>
</evidence>
<keyword evidence="3 7" id="KW-0812">Transmembrane</keyword>
<keyword evidence="9" id="KW-1185">Reference proteome</keyword>
<feature type="transmembrane region" description="Helical" evidence="7">
    <location>
        <begin position="67"/>
        <end position="86"/>
    </location>
</feature>
<keyword evidence="2" id="KW-1003">Cell membrane</keyword>
<accession>A0A846Z969</accession>
<feature type="transmembrane region" description="Helical" evidence="7">
    <location>
        <begin position="204"/>
        <end position="226"/>
    </location>
</feature>
<reference evidence="8 9" key="1">
    <citation type="submission" date="2020-04" db="EMBL/GenBank/DDBJ databases">
        <title>MicrobeNet Type strains.</title>
        <authorList>
            <person name="Nicholson A.C."/>
        </authorList>
    </citation>
    <scope>NUCLEOTIDE SEQUENCE [LARGE SCALE GENOMIC DNA]</scope>
    <source>
        <strain evidence="8 9">ATCC BAA-277</strain>
    </source>
</reference>
<dbReference type="Proteomes" id="UP000579250">
    <property type="component" value="Unassembled WGS sequence"/>
</dbReference>
<dbReference type="EMBL" id="JAAXPI010000049">
    <property type="protein sequence ID" value="NKZ07198.1"/>
    <property type="molecule type" value="Genomic_DNA"/>
</dbReference>
<keyword evidence="5 7" id="KW-0472">Membrane</keyword>
<comment type="caution">
    <text evidence="8">The sequence shown here is derived from an EMBL/GenBank/DDBJ whole genome shotgun (WGS) entry which is preliminary data.</text>
</comment>
<evidence type="ECO:0000256" key="3">
    <source>
        <dbReference type="ARBA" id="ARBA00022692"/>
    </source>
</evidence>
<evidence type="ECO:0000313" key="9">
    <source>
        <dbReference type="Proteomes" id="UP000579250"/>
    </source>
</evidence>
<dbReference type="PANTHER" id="PTHR30482:SF18">
    <property type="entry name" value="BRANCHED AMINO ACID TRANSPORT SYSTEM PERMEASE"/>
    <property type="match status" value="1"/>
</dbReference>
<feature type="transmembrane region" description="Helical" evidence="7">
    <location>
        <begin position="146"/>
        <end position="165"/>
    </location>
</feature>
<proteinExistence type="predicted"/>
<evidence type="ECO:0000256" key="7">
    <source>
        <dbReference type="SAM" id="Phobius"/>
    </source>
</evidence>
<dbReference type="Pfam" id="PF02653">
    <property type="entry name" value="BPD_transp_2"/>
    <property type="match status" value="1"/>
</dbReference>
<dbReference type="RefSeq" id="WP_083947118.1">
    <property type="nucleotide sequence ID" value="NZ_JAAXPI010000049.1"/>
</dbReference>
<dbReference type="GO" id="GO:0015658">
    <property type="term" value="F:branched-chain amino acid transmembrane transporter activity"/>
    <property type="evidence" value="ECO:0007669"/>
    <property type="project" value="InterPro"/>
</dbReference>
<dbReference type="CDD" id="cd06581">
    <property type="entry name" value="TM_PBP1_LivM_like"/>
    <property type="match status" value="1"/>
</dbReference>
<dbReference type="GO" id="GO:0005886">
    <property type="term" value="C:plasma membrane"/>
    <property type="evidence" value="ECO:0007669"/>
    <property type="project" value="UniProtKB-SubCell"/>
</dbReference>
<comment type="subcellular location">
    <subcellularLocation>
        <location evidence="1">Cell membrane</location>
        <topology evidence="1">Multi-pass membrane protein</topology>
    </subcellularLocation>
</comment>
<gene>
    <name evidence="8" type="ORF">HGB48_26150</name>
</gene>
<evidence type="ECO:0000256" key="6">
    <source>
        <dbReference type="SAM" id="MobiDB-lite"/>
    </source>
</evidence>
<feature type="transmembrane region" description="Helical" evidence="7">
    <location>
        <begin position="256"/>
        <end position="275"/>
    </location>
</feature>
<evidence type="ECO:0000256" key="2">
    <source>
        <dbReference type="ARBA" id="ARBA00022475"/>
    </source>
</evidence>
<dbReference type="InterPro" id="IPR001851">
    <property type="entry name" value="ABC_transp_permease"/>
</dbReference>
<feature type="transmembrane region" description="Helical" evidence="7">
    <location>
        <begin position="93"/>
        <end position="112"/>
    </location>
</feature>
<feature type="transmembrane region" description="Helical" evidence="7">
    <location>
        <begin position="118"/>
        <end position="139"/>
    </location>
</feature>
<feature type="transmembrane region" description="Helical" evidence="7">
    <location>
        <begin position="171"/>
        <end position="192"/>
    </location>
</feature>
<evidence type="ECO:0000313" key="8">
    <source>
        <dbReference type="EMBL" id="NKZ07198.1"/>
    </source>
</evidence>
<organism evidence="8 9">
    <name type="scientific">Actinomadura latina</name>
    <dbReference type="NCBI Taxonomy" id="163603"/>
    <lineage>
        <taxon>Bacteria</taxon>
        <taxon>Bacillati</taxon>
        <taxon>Actinomycetota</taxon>
        <taxon>Actinomycetes</taxon>
        <taxon>Streptosporangiales</taxon>
        <taxon>Thermomonosporaceae</taxon>
        <taxon>Actinomadura</taxon>
    </lineage>
</organism>
<sequence length="388" mass="39777">MSTDSPGTGHLAVSPSSGQTPATTSATTPRAGLWAKAPSSLLGRLPGKPVVLAAILTAIAVHGPGDLMSVATTAVVFGIAAIGLTVLAGPARIVNIGASCFIGTGAFMTAYLNNVAETNFLISLSAACAVCFVLGWAVAPIAARLAGVYIAIITVGLAFLGQHVFRIATPWTGGTSGVLLTDVPFFGINLAGPARIGGLVVDRALTYFVLCSIVLMITVVVATRLLRSRTGRALHVVGSSSLTARSFGINPAQYRGTALVFSAVLCGLAGGLWAGQQSFVSWEQFDLMMCVDMIAVVVLGGLGSVYGALVGAAILYTLPELVEKLAPYLPLVTDGATGAGLSPEQFTSVLYGAALIVVMVIEPRGLAALVTRVSDRSHHATTRKETVR</sequence>
<feature type="region of interest" description="Disordered" evidence="6">
    <location>
        <begin position="1"/>
        <end position="29"/>
    </location>
</feature>
<feature type="compositionally biased region" description="Low complexity" evidence="6">
    <location>
        <begin position="14"/>
        <end position="29"/>
    </location>
</feature>
<name>A0A846Z969_9ACTN</name>
<dbReference type="AlphaFoldDB" id="A0A846Z969"/>
<evidence type="ECO:0000256" key="5">
    <source>
        <dbReference type="ARBA" id="ARBA00023136"/>
    </source>
</evidence>
<feature type="transmembrane region" description="Helical" evidence="7">
    <location>
        <begin position="287"/>
        <end position="318"/>
    </location>
</feature>
<keyword evidence="4 7" id="KW-1133">Transmembrane helix</keyword>
<feature type="transmembrane region" description="Helical" evidence="7">
    <location>
        <begin position="349"/>
        <end position="370"/>
    </location>
</feature>